<reference evidence="2 3" key="1">
    <citation type="submission" date="2011-01" db="EMBL/GenBank/DDBJ databases">
        <authorList>
            <person name="Muzny D."/>
            <person name="Qin X."/>
            <person name="Deng J."/>
            <person name="Jiang H."/>
            <person name="Liu Y."/>
            <person name="Qu J."/>
            <person name="Song X.-Z."/>
            <person name="Zhang L."/>
            <person name="Thornton R."/>
            <person name="Coyle M."/>
            <person name="Francisco L."/>
            <person name="Jackson L."/>
            <person name="Javaid M."/>
            <person name="Korchina V."/>
            <person name="Kovar C."/>
            <person name="Mata R."/>
            <person name="Mathew T."/>
            <person name="Ngo R."/>
            <person name="Nguyen L."/>
            <person name="Nguyen N."/>
            <person name="Okwuonu G."/>
            <person name="Ongeri F."/>
            <person name="Pham C."/>
            <person name="Simmons D."/>
            <person name="Wilczek-Boney K."/>
            <person name="Hale W."/>
            <person name="Jakkamsetti A."/>
            <person name="Pham P."/>
            <person name="Ruth R."/>
            <person name="San Lucas F."/>
            <person name="Warren J."/>
            <person name="Zhang J."/>
            <person name="Zhao Z."/>
            <person name="Zhou C."/>
            <person name="Zhu D."/>
            <person name="Lee S."/>
            <person name="Bess C."/>
            <person name="Blankenburg K."/>
            <person name="Forbes L."/>
            <person name="Fu Q."/>
            <person name="Gubbala S."/>
            <person name="Hirani K."/>
            <person name="Jayaseelan J.C."/>
            <person name="Lara F."/>
            <person name="Munidasa M."/>
            <person name="Palculict T."/>
            <person name="Patil S."/>
            <person name="Pu L.-L."/>
            <person name="Saada N."/>
            <person name="Tang L."/>
            <person name="Weissenberger G."/>
            <person name="Zhu Y."/>
            <person name="Hemphill L."/>
            <person name="Shang Y."/>
            <person name="Youmans B."/>
            <person name="Ayvaz T."/>
            <person name="Ross M."/>
            <person name="Santibanez J."/>
            <person name="Aqrawi P."/>
            <person name="Gross S."/>
            <person name="Joshi V."/>
            <person name="Fowler G."/>
            <person name="Nazareth L."/>
            <person name="Reid J."/>
            <person name="Worley K."/>
            <person name="Petrosino J."/>
            <person name="Highlander S."/>
            <person name="Gibbs R."/>
        </authorList>
    </citation>
    <scope>NUCLEOTIDE SEQUENCE [LARGE SCALE GENOMIC DNA]</scope>
    <source>
        <strain evidence="2 3">ATCC 33394</strain>
    </source>
</reference>
<sequence>MMNTPGGGRDGVVRGKTRANVATGKTGVQAAFSAMQKQPAPRLPDTTENRC</sequence>
<feature type="region of interest" description="Disordered" evidence="1">
    <location>
        <begin position="1"/>
        <end position="51"/>
    </location>
</feature>
<gene>
    <name evidence="2" type="ORF">HMPREF9098_2133</name>
</gene>
<evidence type="ECO:0000256" key="1">
    <source>
        <dbReference type="SAM" id="MobiDB-lite"/>
    </source>
</evidence>
<dbReference type="EMBL" id="AEWV01000041">
    <property type="protein sequence ID" value="EGC16539.1"/>
    <property type="molecule type" value="Genomic_DNA"/>
</dbReference>
<organism evidence="2 3">
    <name type="scientific">Kingella denitrificans ATCC 33394</name>
    <dbReference type="NCBI Taxonomy" id="888741"/>
    <lineage>
        <taxon>Bacteria</taxon>
        <taxon>Pseudomonadati</taxon>
        <taxon>Pseudomonadota</taxon>
        <taxon>Betaproteobacteria</taxon>
        <taxon>Neisseriales</taxon>
        <taxon>Neisseriaceae</taxon>
        <taxon>Kingella</taxon>
    </lineage>
</organism>
<feature type="compositionally biased region" description="Gly residues" evidence="1">
    <location>
        <begin position="1"/>
        <end position="10"/>
    </location>
</feature>
<dbReference type="STRING" id="888741.HMPREF9098_2133"/>
<proteinExistence type="predicted"/>
<evidence type="ECO:0000313" key="3">
    <source>
        <dbReference type="Proteomes" id="UP000004088"/>
    </source>
</evidence>
<protein>
    <submittedName>
        <fullName evidence="2">Uncharacterized protein</fullName>
    </submittedName>
</protein>
<dbReference type="AlphaFoldDB" id="F0F1Z8"/>
<accession>F0F1Z8</accession>
<evidence type="ECO:0000313" key="2">
    <source>
        <dbReference type="EMBL" id="EGC16539.1"/>
    </source>
</evidence>
<dbReference type="HOGENOM" id="CLU_3099765_0_0_4"/>
<dbReference type="RefSeq" id="WP_003784257.1">
    <property type="nucleotide sequence ID" value="NZ_GL870929.1"/>
</dbReference>
<name>F0F1Z8_9NEIS</name>
<keyword evidence="3" id="KW-1185">Reference proteome</keyword>
<dbReference type="Proteomes" id="UP000004088">
    <property type="component" value="Unassembled WGS sequence"/>
</dbReference>
<comment type="caution">
    <text evidence="2">The sequence shown here is derived from an EMBL/GenBank/DDBJ whole genome shotgun (WGS) entry which is preliminary data.</text>
</comment>